<dbReference type="PANTHER" id="PTHR33570:SF2">
    <property type="entry name" value="CARBOXYMUCONOLACTONE DECARBOXYLASE-LIKE DOMAIN-CONTAINING PROTEIN"/>
    <property type="match status" value="1"/>
</dbReference>
<keyword evidence="3" id="KW-1185">Reference proteome</keyword>
<sequence>MNEAADKSPRYREGMATRRRVLGDGYVDRTEAQRSAFDEPFQDLITEAAWGHVWSRPTWTKRERSMVTIALLAALGHHEEVALHVRATANTGASREDIMEALLHVAIYAGVPAANHAIKVAKATLEEMEMSNGGMEERREEHHA</sequence>
<dbReference type="RefSeq" id="WP_114363790.1">
    <property type="nucleotide sequence ID" value="NZ_QPIX01000007.1"/>
</dbReference>
<feature type="domain" description="Carboxymuconolactone decarboxylase-like" evidence="1">
    <location>
        <begin position="41"/>
        <end position="123"/>
    </location>
</feature>
<dbReference type="InterPro" id="IPR029032">
    <property type="entry name" value="AhpD-like"/>
</dbReference>
<dbReference type="SUPFAM" id="SSF69118">
    <property type="entry name" value="AhpD-like"/>
    <property type="match status" value="1"/>
</dbReference>
<dbReference type="Proteomes" id="UP000252582">
    <property type="component" value="Unassembled WGS sequence"/>
</dbReference>
<evidence type="ECO:0000259" key="1">
    <source>
        <dbReference type="Pfam" id="PF02627"/>
    </source>
</evidence>
<dbReference type="GO" id="GO:0051920">
    <property type="term" value="F:peroxiredoxin activity"/>
    <property type="evidence" value="ECO:0007669"/>
    <property type="project" value="InterPro"/>
</dbReference>
<organism evidence="2 3">
    <name type="scientific">Ciceribacter lividus</name>
    <dbReference type="NCBI Taxonomy" id="1197950"/>
    <lineage>
        <taxon>Bacteria</taxon>
        <taxon>Pseudomonadati</taxon>
        <taxon>Pseudomonadota</taxon>
        <taxon>Alphaproteobacteria</taxon>
        <taxon>Hyphomicrobiales</taxon>
        <taxon>Rhizobiaceae</taxon>
        <taxon>Ciceribacter</taxon>
    </lineage>
</organism>
<dbReference type="InterPro" id="IPR012788">
    <property type="entry name" value="Decarb_PcaC"/>
</dbReference>
<comment type="caution">
    <text evidence="2">The sequence shown here is derived from an EMBL/GenBank/DDBJ whole genome shotgun (WGS) entry which is preliminary data.</text>
</comment>
<dbReference type="PANTHER" id="PTHR33570">
    <property type="entry name" value="4-CARBOXYMUCONOLACTONE DECARBOXYLASE FAMILY PROTEIN"/>
    <property type="match status" value="1"/>
</dbReference>
<proteinExistence type="predicted"/>
<dbReference type="InterPro" id="IPR003779">
    <property type="entry name" value="CMD-like"/>
</dbReference>
<dbReference type="InterPro" id="IPR052512">
    <property type="entry name" value="4CMD/NDH-1_regulator"/>
</dbReference>
<dbReference type="Gene3D" id="1.20.1290.10">
    <property type="entry name" value="AhpD-like"/>
    <property type="match status" value="1"/>
</dbReference>
<dbReference type="Pfam" id="PF02627">
    <property type="entry name" value="CMD"/>
    <property type="match status" value="1"/>
</dbReference>
<gene>
    <name evidence="2" type="ORF">DFR48_107251</name>
</gene>
<reference evidence="2 3" key="1">
    <citation type="submission" date="2018-07" db="EMBL/GenBank/DDBJ databases">
        <title>Genomic Encyclopedia of Type Strains, Phase IV (KMG-IV): sequencing the most valuable type-strain genomes for metagenomic binning, comparative biology and taxonomic classification.</title>
        <authorList>
            <person name="Goeker M."/>
        </authorList>
    </citation>
    <scope>NUCLEOTIDE SEQUENCE [LARGE SCALE GENOMIC DNA]</scope>
    <source>
        <strain evidence="2 3">DSM 25528</strain>
    </source>
</reference>
<dbReference type="NCBIfam" id="TIGR02425">
    <property type="entry name" value="decarb_PcaC"/>
    <property type="match status" value="1"/>
</dbReference>
<evidence type="ECO:0000313" key="2">
    <source>
        <dbReference type="EMBL" id="RCW23379.1"/>
    </source>
</evidence>
<evidence type="ECO:0000313" key="3">
    <source>
        <dbReference type="Proteomes" id="UP000252582"/>
    </source>
</evidence>
<dbReference type="AlphaFoldDB" id="A0A6I7HM82"/>
<name>A0A6I7HM82_9HYPH</name>
<accession>A0A6I7HM82</accession>
<protein>
    <submittedName>
        <fullName evidence="2">4-carboxymuconolactone decarboxylase</fullName>
    </submittedName>
</protein>
<dbReference type="EMBL" id="QPIX01000007">
    <property type="protein sequence ID" value="RCW23379.1"/>
    <property type="molecule type" value="Genomic_DNA"/>
</dbReference>